<evidence type="ECO:0000313" key="4">
    <source>
        <dbReference type="Proteomes" id="UP000476934"/>
    </source>
</evidence>
<dbReference type="EMBL" id="JAAIWK010000006">
    <property type="protein sequence ID" value="NEY19520.1"/>
    <property type="molecule type" value="Genomic_DNA"/>
</dbReference>
<dbReference type="InterPro" id="IPR051448">
    <property type="entry name" value="CdaR-like_regulators"/>
</dbReference>
<evidence type="ECO:0000259" key="1">
    <source>
        <dbReference type="Pfam" id="PF07905"/>
    </source>
</evidence>
<organism evidence="3 4">
    <name type="scientific">Heyndrickxia ginsengihumi</name>
    <dbReference type="NCBI Taxonomy" id="363870"/>
    <lineage>
        <taxon>Bacteria</taxon>
        <taxon>Bacillati</taxon>
        <taxon>Bacillota</taxon>
        <taxon>Bacilli</taxon>
        <taxon>Bacillales</taxon>
        <taxon>Bacillaceae</taxon>
        <taxon>Heyndrickxia</taxon>
    </lineage>
</organism>
<proteinExistence type="predicted"/>
<sequence>MHFTIEQFLSHPLLKEAKLLFSNKAMLTQPIESISVIETPVERLIRENEIVLTTAIGCEENDTFKSFIKAIYASHAAAIAIAIGRNVTTIPESILKFARKHEFPIILLPWKIRFSDIIKIVTEGVYKQKQYFADKADSLQRRLLQLYFEGDSLSRALKLIEDETGMQVYLLQEEFAAAFFSLNQEHPTNYLQYDQVQIDKPSVVCTIWNTRAQVFPFHIYDHYIGIIILETAMLSFELIDWFVLEKITIALRLWFKKDRILIEQENKEKTEFIKTLVEGKYNDWKKIEKQVNRFNIDKSVKYFCIVGFAEMEDCEQKYSSFESQISKIAFDCARSLRIEMISTFQSGYLSIFLNSAVSLYNEFIDVFEEKLAIYCLPYFSWGISERLTDVYAFPHNYKDAKIALEIGRRQKGPGTRNTSSDTSIFRLLSHLSENKLADDLVRQTIEPLITYNRERGLDLFRTLSYYINYQGNISQTARALALQRQSLLYRLQKIESLTGKSLSEPDDRFLLQLCQKLWTISGVQ</sequence>
<feature type="domain" description="Purine catabolism PurC-like" evidence="1">
    <location>
        <begin position="9"/>
        <end position="123"/>
    </location>
</feature>
<dbReference type="Proteomes" id="UP000476934">
    <property type="component" value="Unassembled WGS sequence"/>
</dbReference>
<name>A0A6M0P6L2_9BACI</name>
<keyword evidence="4" id="KW-1185">Reference proteome</keyword>
<dbReference type="RefSeq" id="WP_163173499.1">
    <property type="nucleotide sequence ID" value="NZ_JAAIWK010000006.1"/>
</dbReference>
<protein>
    <submittedName>
        <fullName evidence="3">PucR family transcriptional regulator</fullName>
    </submittedName>
</protein>
<dbReference type="InterPro" id="IPR025736">
    <property type="entry name" value="PucR_C-HTH_dom"/>
</dbReference>
<accession>A0A6M0P6L2</accession>
<dbReference type="PANTHER" id="PTHR33744">
    <property type="entry name" value="CARBOHYDRATE DIACID REGULATOR"/>
    <property type="match status" value="1"/>
</dbReference>
<dbReference type="Pfam" id="PF07905">
    <property type="entry name" value="PucR"/>
    <property type="match status" value="1"/>
</dbReference>
<gene>
    <name evidence="3" type="ORF">G4D61_05995</name>
</gene>
<feature type="domain" description="PucR C-terminal helix-turn-helix" evidence="2">
    <location>
        <begin position="459"/>
        <end position="513"/>
    </location>
</feature>
<evidence type="ECO:0000259" key="2">
    <source>
        <dbReference type="Pfam" id="PF13556"/>
    </source>
</evidence>
<dbReference type="InterPro" id="IPR042070">
    <property type="entry name" value="PucR_C-HTH_sf"/>
</dbReference>
<dbReference type="Gene3D" id="1.10.10.2840">
    <property type="entry name" value="PucR C-terminal helix-turn-helix domain"/>
    <property type="match status" value="1"/>
</dbReference>
<dbReference type="InterPro" id="IPR012914">
    <property type="entry name" value="PucR_dom"/>
</dbReference>
<evidence type="ECO:0000313" key="3">
    <source>
        <dbReference type="EMBL" id="NEY19520.1"/>
    </source>
</evidence>
<reference evidence="3 4" key="2">
    <citation type="submission" date="2020-03" db="EMBL/GenBank/DDBJ databases">
        <title>Bacillus aquiflavi sp. nov., isolated from yellow water of strong flavor Chinese baijiu in Yibin region of China.</title>
        <authorList>
            <person name="Xie J."/>
        </authorList>
    </citation>
    <scope>NUCLEOTIDE SEQUENCE [LARGE SCALE GENOMIC DNA]</scope>
    <source>
        <strain evidence="3 4">Gsoil 114</strain>
    </source>
</reference>
<dbReference type="AlphaFoldDB" id="A0A6M0P6L2"/>
<comment type="caution">
    <text evidence="3">The sequence shown here is derived from an EMBL/GenBank/DDBJ whole genome shotgun (WGS) entry which is preliminary data.</text>
</comment>
<reference evidence="3 4" key="1">
    <citation type="submission" date="2020-02" db="EMBL/GenBank/DDBJ databases">
        <authorList>
            <person name="Feng H."/>
        </authorList>
    </citation>
    <scope>NUCLEOTIDE SEQUENCE [LARGE SCALE GENOMIC DNA]</scope>
    <source>
        <strain evidence="3 4">Gsoil 114</strain>
    </source>
</reference>
<dbReference type="PANTHER" id="PTHR33744:SF1">
    <property type="entry name" value="DNA-BINDING TRANSCRIPTIONAL ACTIVATOR ADER"/>
    <property type="match status" value="1"/>
</dbReference>
<dbReference type="Pfam" id="PF13556">
    <property type="entry name" value="HTH_30"/>
    <property type="match status" value="1"/>
</dbReference>